<dbReference type="EMBL" id="JAFBXF010000002">
    <property type="protein sequence ID" value="MBM2415869.1"/>
    <property type="molecule type" value="Genomic_DNA"/>
</dbReference>
<dbReference type="GeneID" id="62643174"/>
<reference evidence="1 4" key="1">
    <citation type="submission" date="2021-01" db="EMBL/GenBank/DDBJ databases">
        <title>Diatom-associated Roseobacters Show Island Model of Population Structure.</title>
        <authorList>
            <person name="Qu L."/>
            <person name="Feng X."/>
            <person name="Chen Y."/>
            <person name="Li L."/>
            <person name="Wang X."/>
            <person name="Hu Z."/>
            <person name="Wang H."/>
            <person name="Luo H."/>
        </authorList>
    </citation>
    <scope>NUCLEOTIDE SEQUENCE</scope>
    <source>
        <strain evidence="2 4">CC28-63</strain>
        <strain evidence="1">CC28-69</strain>
    </source>
</reference>
<sequence length="183" mass="18869">MPNITPTYASLSGILGQQFTLGIGTPVVSNGSADCLEVSRQANVSTGGAVSVSESAGGSGVWVPYIPDRATYGFTVGGSGWMGTGPFSGCHIAFFTKGGRVGMAHIAKPSSSAETAWDTFRTAGGVMVLNEWKVPLPDMTRNSASYMFLNLSDPTSVGLTQVDVHVRGMGGSDGAIFAVKKLV</sequence>
<dbReference type="OrthoDB" id="1362590at28211"/>
<accession>A0A9Q2P8G3</accession>
<dbReference type="RefSeq" id="WP_138488106.1">
    <property type="nucleotide sequence ID" value="NZ_JAFBWU010000002.1"/>
</dbReference>
<evidence type="ECO:0000313" key="4">
    <source>
        <dbReference type="Proteomes" id="UP000809440"/>
    </source>
</evidence>
<dbReference type="AlphaFoldDB" id="A0A9Q2P8G3"/>
<proteinExistence type="predicted"/>
<keyword evidence="4" id="KW-1185">Reference proteome</keyword>
<organism evidence="1 3">
    <name type="scientific">Marivita cryptomonadis</name>
    <dbReference type="NCBI Taxonomy" id="505252"/>
    <lineage>
        <taxon>Bacteria</taxon>
        <taxon>Pseudomonadati</taxon>
        <taxon>Pseudomonadota</taxon>
        <taxon>Alphaproteobacteria</taxon>
        <taxon>Rhodobacterales</taxon>
        <taxon>Roseobacteraceae</taxon>
        <taxon>Marivita</taxon>
    </lineage>
</organism>
<comment type="caution">
    <text evidence="1">The sequence shown here is derived from an EMBL/GenBank/DDBJ whole genome shotgun (WGS) entry which is preliminary data.</text>
</comment>
<dbReference type="Proteomes" id="UP000755667">
    <property type="component" value="Unassembled WGS sequence"/>
</dbReference>
<evidence type="ECO:0000313" key="1">
    <source>
        <dbReference type="EMBL" id="MBM2411202.1"/>
    </source>
</evidence>
<dbReference type="Proteomes" id="UP000809440">
    <property type="component" value="Unassembled WGS sequence"/>
</dbReference>
<gene>
    <name evidence="1" type="ORF">JQX41_02720</name>
    <name evidence="2" type="ORF">JQX48_02720</name>
</gene>
<dbReference type="EMBL" id="JAFBXE010000002">
    <property type="protein sequence ID" value="MBM2411202.1"/>
    <property type="molecule type" value="Genomic_DNA"/>
</dbReference>
<evidence type="ECO:0000313" key="2">
    <source>
        <dbReference type="EMBL" id="MBM2415869.1"/>
    </source>
</evidence>
<name>A0A9Q2P8G3_9RHOB</name>
<evidence type="ECO:0000313" key="3">
    <source>
        <dbReference type="Proteomes" id="UP000755667"/>
    </source>
</evidence>
<protein>
    <submittedName>
        <fullName evidence="1">Uncharacterized protein</fullName>
    </submittedName>
</protein>